<evidence type="ECO:0000313" key="3">
    <source>
        <dbReference type="Proteomes" id="UP000270094"/>
    </source>
</evidence>
<evidence type="ECO:0000256" key="1">
    <source>
        <dbReference type="SAM" id="Phobius"/>
    </source>
</evidence>
<sequence>MTSAANERNITFVMEETPSSDAIQAECQSRAMAFRDDLQRIRAIAIVSVLLFHFYPGLFPNGYIGVDQ</sequence>
<dbReference type="OrthoDB" id="10061508at2759"/>
<organism evidence="2 3">
    <name type="scientific">Strongylus vulgaris</name>
    <name type="common">Blood worm</name>
    <dbReference type="NCBI Taxonomy" id="40348"/>
    <lineage>
        <taxon>Eukaryota</taxon>
        <taxon>Metazoa</taxon>
        <taxon>Ecdysozoa</taxon>
        <taxon>Nematoda</taxon>
        <taxon>Chromadorea</taxon>
        <taxon>Rhabditida</taxon>
        <taxon>Rhabditina</taxon>
        <taxon>Rhabditomorpha</taxon>
        <taxon>Strongyloidea</taxon>
        <taxon>Strongylidae</taxon>
        <taxon>Strongylus</taxon>
    </lineage>
</organism>
<evidence type="ECO:0000313" key="2">
    <source>
        <dbReference type="EMBL" id="VDM73167.1"/>
    </source>
</evidence>
<feature type="transmembrane region" description="Helical" evidence="1">
    <location>
        <begin position="41"/>
        <end position="59"/>
    </location>
</feature>
<keyword evidence="1" id="KW-1133">Transmembrane helix</keyword>
<dbReference type="Proteomes" id="UP000270094">
    <property type="component" value="Unassembled WGS sequence"/>
</dbReference>
<dbReference type="PANTHER" id="PTHR23028:SF127">
    <property type="entry name" value="ACYL_TRANSF_3 DOMAIN-CONTAINING PROTEIN-RELATED"/>
    <property type="match status" value="1"/>
</dbReference>
<keyword evidence="1" id="KW-0472">Membrane</keyword>
<keyword evidence="1" id="KW-0812">Transmembrane</keyword>
<protein>
    <recommendedName>
        <fullName evidence="4">Acyltransferase 3 domain-containing protein</fullName>
    </recommendedName>
</protein>
<dbReference type="GO" id="GO:0016020">
    <property type="term" value="C:membrane"/>
    <property type="evidence" value="ECO:0007669"/>
    <property type="project" value="TreeGrafter"/>
</dbReference>
<dbReference type="InterPro" id="IPR050879">
    <property type="entry name" value="Acyltransferase_3"/>
</dbReference>
<evidence type="ECO:0008006" key="4">
    <source>
        <dbReference type="Google" id="ProtNLM"/>
    </source>
</evidence>
<dbReference type="GO" id="GO:0000271">
    <property type="term" value="P:polysaccharide biosynthetic process"/>
    <property type="evidence" value="ECO:0007669"/>
    <property type="project" value="TreeGrafter"/>
</dbReference>
<dbReference type="AlphaFoldDB" id="A0A3P7JAG4"/>
<reference evidence="2 3" key="1">
    <citation type="submission" date="2018-11" db="EMBL/GenBank/DDBJ databases">
        <authorList>
            <consortium name="Pathogen Informatics"/>
        </authorList>
    </citation>
    <scope>NUCLEOTIDE SEQUENCE [LARGE SCALE GENOMIC DNA]</scope>
</reference>
<dbReference type="PANTHER" id="PTHR23028">
    <property type="entry name" value="ACETYLTRANSFERASE"/>
    <property type="match status" value="1"/>
</dbReference>
<proteinExistence type="predicted"/>
<dbReference type="EMBL" id="UYYB01029209">
    <property type="protein sequence ID" value="VDM73167.1"/>
    <property type="molecule type" value="Genomic_DNA"/>
</dbReference>
<name>A0A3P7JAG4_STRVU</name>
<accession>A0A3P7JAG4</accession>
<gene>
    <name evidence="2" type="ORF">SVUK_LOCUS8165</name>
</gene>
<keyword evidence="3" id="KW-1185">Reference proteome</keyword>